<evidence type="ECO:0000313" key="1">
    <source>
        <dbReference type="EMBL" id="HAC6868185.1"/>
    </source>
</evidence>
<accession>A0A607KL84</accession>
<reference evidence="1" key="1">
    <citation type="journal article" date="2018" name="Genome Biol.">
        <title>SKESA: strategic k-mer extension for scrupulous assemblies.</title>
        <authorList>
            <person name="Souvorov A."/>
            <person name="Agarwala R."/>
            <person name="Lipman D.J."/>
        </authorList>
    </citation>
    <scope>NUCLEOTIDE SEQUENCE</scope>
    <source>
        <strain evidence="1">13-1023</strain>
    </source>
</reference>
<sequence>TPRKIVVTGPCGYEVDGVMSLLSGAGYPVYHARAVTADAQDMVVVALSACFEPGWWKHQEQLRRLRRAGHYRMVALVPGSLERVVSRQGICLVVAGDVPVPLLWRNLLAEVRTWHDGRPPREKPGGVILSVQQERALAELLSGRVVRRKVQYSHRYLGLARLGFYSSLQYQRYY</sequence>
<gene>
    <name evidence="1" type="ORF">G0D54_24190</name>
</gene>
<dbReference type="AlphaFoldDB" id="A0A607KL84"/>
<feature type="non-terminal residue" evidence="1">
    <location>
        <position position="174"/>
    </location>
</feature>
<comment type="caution">
    <text evidence="1">The sequence shown here is derived from an EMBL/GenBank/DDBJ whole genome shotgun (WGS) entry which is preliminary data.</text>
</comment>
<protein>
    <submittedName>
        <fullName evidence="1">Uncharacterized protein</fullName>
    </submittedName>
</protein>
<organism evidence="1">
    <name type="scientific">Salmonella enterica subsp. enterica serovar Javiana</name>
    <dbReference type="NCBI Taxonomy" id="363569"/>
    <lineage>
        <taxon>Bacteria</taxon>
        <taxon>Pseudomonadati</taxon>
        <taxon>Pseudomonadota</taxon>
        <taxon>Gammaproteobacteria</taxon>
        <taxon>Enterobacterales</taxon>
        <taxon>Enterobacteriaceae</taxon>
        <taxon>Salmonella</taxon>
    </lineage>
</organism>
<reference evidence="1" key="2">
    <citation type="submission" date="2018-07" db="EMBL/GenBank/DDBJ databases">
        <authorList>
            <consortium name="NCBI Pathogen Detection Project"/>
        </authorList>
    </citation>
    <scope>NUCLEOTIDE SEQUENCE</scope>
    <source>
        <strain evidence="1">13-1023</strain>
    </source>
</reference>
<name>A0A607KL84_SALET</name>
<dbReference type="EMBL" id="DAAMJC010000042">
    <property type="protein sequence ID" value="HAC6868185.1"/>
    <property type="molecule type" value="Genomic_DNA"/>
</dbReference>
<proteinExistence type="predicted"/>
<feature type="non-terminal residue" evidence="1">
    <location>
        <position position="1"/>
    </location>
</feature>